<name>A0A8T0HFP3_CERPU</name>
<protein>
    <submittedName>
        <fullName evidence="1">Uncharacterized protein</fullName>
    </submittedName>
</protein>
<evidence type="ECO:0000313" key="2">
    <source>
        <dbReference type="Proteomes" id="UP000822688"/>
    </source>
</evidence>
<comment type="caution">
    <text evidence="1">The sequence shown here is derived from an EMBL/GenBank/DDBJ whole genome shotgun (WGS) entry which is preliminary data.</text>
</comment>
<accession>A0A8T0HFP3</accession>
<dbReference type="EMBL" id="CM026427">
    <property type="protein sequence ID" value="KAG0570586.1"/>
    <property type="molecule type" value="Genomic_DNA"/>
</dbReference>
<proteinExistence type="predicted"/>
<evidence type="ECO:0000313" key="1">
    <source>
        <dbReference type="EMBL" id="KAG0570586.1"/>
    </source>
</evidence>
<sequence length="77" mass="8528">MTSTSQHRLHESVSLGFLLFDSPSATCSLTKSCVRAGDLQLPPRCELNGLCMDGLLDLLLNFTRDKESEQPFKDRGV</sequence>
<organism evidence="1 2">
    <name type="scientific">Ceratodon purpureus</name>
    <name type="common">Fire moss</name>
    <name type="synonym">Dicranum purpureum</name>
    <dbReference type="NCBI Taxonomy" id="3225"/>
    <lineage>
        <taxon>Eukaryota</taxon>
        <taxon>Viridiplantae</taxon>
        <taxon>Streptophyta</taxon>
        <taxon>Embryophyta</taxon>
        <taxon>Bryophyta</taxon>
        <taxon>Bryophytina</taxon>
        <taxon>Bryopsida</taxon>
        <taxon>Dicranidae</taxon>
        <taxon>Pseudoditrichales</taxon>
        <taxon>Ditrichaceae</taxon>
        <taxon>Ceratodon</taxon>
    </lineage>
</organism>
<dbReference type="AlphaFoldDB" id="A0A8T0HFP3"/>
<reference evidence="1 2" key="1">
    <citation type="submission" date="2020-06" db="EMBL/GenBank/DDBJ databases">
        <title>WGS assembly of Ceratodon purpureus strain R40.</title>
        <authorList>
            <person name="Carey S.B."/>
            <person name="Jenkins J."/>
            <person name="Shu S."/>
            <person name="Lovell J.T."/>
            <person name="Sreedasyam A."/>
            <person name="Maumus F."/>
            <person name="Tiley G.P."/>
            <person name="Fernandez-Pozo N."/>
            <person name="Barry K."/>
            <person name="Chen C."/>
            <person name="Wang M."/>
            <person name="Lipzen A."/>
            <person name="Daum C."/>
            <person name="Saski C.A."/>
            <person name="Payton A.C."/>
            <person name="Mcbreen J.C."/>
            <person name="Conrad R.E."/>
            <person name="Kollar L.M."/>
            <person name="Olsson S."/>
            <person name="Huttunen S."/>
            <person name="Landis J.B."/>
            <person name="Wickett N.J."/>
            <person name="Johnson M.G."/>
            <person name="Rensing S.A."/>
            <person name="Grimwood J."/>
            <person name="Schmutz J."/>
            <person name="Mcdaniel S.F."/>
        </authorList>
    </citation>
    <scope>NUCLEOTIDE SEQUENCE [LARGE SCALE GENOMIC DNA]</scope>
    <source>
        <strain evidence="1 2">R40</strain>
    </source>
</reference>
<gene>
    <name evidence="1" type="ORF">KC19_6G172800</name>
</gene>
<keyword evidence="2" id="KW-1185">Reference proteome</keyword>
<dbReference type="Proteomes" id="UP000822688">
    <property type="component" value="Chromosome 6"/>
</dbReference>